<dbReference type="InterPro" id="IPR050904">
    <property type="entry name" value="Adhesion/Biosynth-related"/>
</dbReference>
<dbReference type="EMBL" id="QBMC01000013">
    <property type="protein sequence ID" value="PZO22182.1"/>
    <property type="molecule type" value="Genomic_DNA"/>
</dbReference>
<name>A0A2W4UP10_9CYAN</name>
<dbReference type="Pfam" id="PF02469">
    <property type="entry name" value="Fasciclin"/>
    <property type="match status" value="1"/>
</dbReference>
<dbReference type="PANTHER" id="PTHR10900:SF77">
    <property type="entry name" value="FI19380P1"/>
    <property type="match status" value="1"/>
</dbReference>
<dbReference type="SUPFAM" id="SSF82153">
    <property type="entry name" value="FAS1 domain"/>
    <property type="match status" value="1"/>
</dbReference>
<dbReference type="AlphaFoldDB" id="A0A2W4UP10"/>
<dbReference type="PROSITE" id="PS50213">
    <property type="entry name" value="FAS1"/>
    <property type="match status" value="1"/>
</dbReference>
<reference evidence="2 3" key="2">
    <citation type="submission" date="2018-06" db="EMBL/GenBank/DDBJ databases">
        <title>Metagenomic assembly of (sub)arctic Cyanobacteria and their associated microbiome from non-axenic cultures.</title>
        <authorList>
            <person name="Baurain D."/>
        </authorList>
    </citation>
    <scope>NUCLEOTIDE SEQUENCE [LARGE SCALE GENOMIC DNA]</scope>
    <source>
        <strain evidence="2">ULC129bin1</strain>
    </source>
</reference>
<dbReference type="GO" id="GO:0005615">
    <property type="term" value="C:extracellular space"/>
    <property type="evidence" value="ECO:0007669"/>
    <property type="project" value="TreeGrafter"/>
</dbReference>
<proteinExistence type="predicted"/>
<sequence length="209" mass="21893">MMDETVEADAEMIDGAVEADAEMIDGAVEADAEMTDETLVEGATDESVETEAAAEAINTEEFTIAELTNNSDSFTILAAALEAADLTEVLSQEGPYTVFAPTDEAFEALPIGTVEQLLLPENKDVLVKVLTYHVVPGAVLSTDLESGNVATVEGSDLTVEVGDTVTVNNANVLVADVQASNGVIHIIDRVIVPFEPAAGTEVESPEPIQ</sequence>
<dbReference type="Proteomes" id="UP000249354">
    <property type="component" value="Unassembled WGS sequence"/>
</dbReference>
<dbReference type="Gene3D" id="2.30.180.10">
    <property type="entry name" value="FAS1 domain"/>
    <property type="match status" value="1"/>
</dbReference>
<reference evidence="3" key="1">
    <citation type="submission" date="2018-04" db="EMBL/GenBank/DDBJ databases">
        <authorList>
            <person name="Cornet L."/>
        </authorList>
    </citation>
    <scope>NUCLEOTIDE SEQUENCE [LARGE SCALE GENOMIC DNA]</scope>
</reference>
<evidence type="ECO:0000313" key="2">
    <source>
        <dbReference type="EMBL" id="PZO22182.1"/>
    </source>
</evidence>
<gene>
    <name evidence="2" type="ORF">DCF25_03665</name>
</gene>
<evidence type="ECO:0000313" key="3">
    <source>
        <dbReference type="Proteomes" id="UP000249354"/>
    </source>
</evidence>
<dbReference type="FunFam" id="2.30.180.10:FF:000032">
    <property type="entry name" value="Fasciclin domain-containing protein, putative"/>
    <property type="match status" value="1"/>
</dbReference>
<comment type="caution">
    <text evidence="2">The sequence shown here is derived from an EMBL/GenBank/DDBJ whole genome shotgun (WGS) entry which is preliminary data.</text>
</comment>
<feature type="domain" description="FAS1" evidence="1">
    <location>
        <begin position="61"/>
        <end position="191"/>
    </location>
</feature>
<protein>
    <submittedName>
        <fullName evidence="2">Fasciclin</fullName>
    </submittedName>
</protein>
<dbReference type="InterPro" id="IPR000782">
    <property type="entry name" value="FAS1_domain"/>
</dbReference>
<dbReference type="PANTHER" id="PTHR10900">
    <property type="entry name" value="PERIOSTIN-RELATED"/>
    <property type="match status" value="1"/>
</dbReference>
<organism evidence="2 3">
    <name type="scientific">Leptolyngbya foveolarum</name>
    <dbReference type="NCBI Taxonomy" id="47253"/>
    <lineage>
        <taxon>Bacteria</taxon>
        <taxon>Bacillati</taxon>
        <taxon>Cyanobacteriota</taxon>
        <taxon>Cyanophyceae</taxon>
        <taxon>Leptolyngbyales</taxon>
        <taxon>Leptolyngbyaceae</taxon>
        <taxon>Leptolyngbya group</taxon>
        <taxon>Leptolyngbya</taxon>
    </lineage>
</organism>
<accession>A0A2W4UP10</accession>
<dbReference type="InterPro" id="IPR036378">
    <property type="entry name" value="FAS1_dom_sf"/>
</dbReference>
<evidence type="ECO:0000259" key="1">
    <source>
        <dbReference type="PROSITE" id="PS50213"/>
    </source>
</evidence>
<dbReference type="SMART" id="SM00554">
    <property type="entry name" value="FAS1"/>
    <property type="match status" value="1"/>
</dbReference>